<keyword evidence="2" id="KW-1185">Reference proteome</keyword>
<gene>
    <name evidence="1" type="ORF">KI387_019212</name>
</gene>
<organism evidence="1 2">
    <name type="scientific">Taxus chinensis</name>
    <name type="common">Chinese yew</name>
    <name type="synonym">Taxus wallichiana var. chinensis</name>
    <dbReference type="NCBI Taxonomy" id="29808"/>
    <lineage>
        <taxon>Eukaryota</taxon>
        <taxon>Viridiplantae</taxon>
        <taxon>Streptophyta</taxon>
        <taxon>Embryophyta</taxon>
        <taxon>Tracheophyta</taxon>
        <taxon>Spermatophyta</taxon>
        <taxon>Pinopsida</taxon>
        <taxon>Pinidae</taxon>
        <taxon>Conifers II</taxon>
        <taxon>Cupressales</taxon>
        <taxon>Taxaceae</taxon>
        <taxon>Taxus</taxon>
    </lineage>
</organism>
<evidence type="ECO:0000313" key="2">
    <source>
        <dbReference type="Proteomes" id="UP000824469"/>
    </source>
</evidence>
<proteinExistence type="predicted"/>
<feature type="non-terminal residue" evidence="1">
    <location>
        <position position="1"/>
    </location>
</feature>
<dbReference type="Proteomes" id="UP000824469">
    <property type="component" value="Unassembled WGS sequence"/>
</dbReference>
<dbReference type="AlphaFoldDB" id="A0AA38G8R4"/>
<feature type="non-terminal residue" evidence="1">
    <location>
        <position position="54"/>
    </location>
</feature>
<protein>
    <submittedName>
        <fullName evidence="1">Uncharacterized protein</fullName>
    </submittedName>
</protein>
<comment type="caution">
    <text evidence="1">The sequence shown here is derived from an EMBL/GenBank/DDBJ whole genome shotgun (WGS) entry which is preliminary data.</text>
</comment>
<accession>A0AA38G8R4</accession>
<evidence type="ECO:0000313" key="1">
    <source>
        <dbReference type="EMBL" id="KAH9317443.1"/>
    </source>
</evidence>
<sequence>VLQDLIKKLEDKQVEIIDALNDISEEFDNANRKFFNENIDALPEDQIKENLKDL</sequence>
<reference evidence="1 2" key="1">
    <citation type="journal article" date="2021" name="Nat. Plants">
        <title>The Taxus genome provides insights into paclitaxel biosynthesis.</title>
        <authorList>
            <person name="Xiong X."/>
            <person name="Gou J."/>
            <person name="Liao Q."/>
            <person name="Li Y."/>
            <person name="Zhou Q."/>
            <person name="Bi G."/>
            <person name="Li C."/>
            <person name="Du R."/>
            <person name="Wang X."/>
            <person name="Sun T."/>
            <person name="Guo L."/>
            <person name="Liang H."/>
            <person name="Lu P."/>
            <person name="Wu Y."/>
            <person name="Zhang Z."/>
            <person name="Ro D.K."/>
            <person name="Shang Y."/>
            <person name="Huang S."/>
            <person name="Yan J."/>
        </authorList>
    </citation>
    <scope>NUCLEOTIDE SEQUENCE [LARGE SCALE GENOMIC DNA]</scope>
    <source>
        <strain evidence="1">Ta-2019</strain>
    </source>
</reference>
<name>A0AA38G8R4_TAXCH</name>
<dbReference type="EMBL" id="JAHRHJ020000004">
    <property type="protein sequence ID" value="KAH9317443.1"/>
    <property type="molecule type" value="Genomic_DNA"/>
</dbReference>